<dbReference type="PANTHER" id="PTHR44068:SF1">
    <property type="entry name" value="HYPOTHETICAL LOC100005854"/>
    <property type="match status" value="1"/>
</dbReference>
<dbReference type="GO" id="GO:0003838">
    <property type="term" value="F:sterol 24-C-methyltransferase activity"/>
    <property type="evidence" value="ECO:0007669"/>
    <property type="project" value="TreeGrafter"/>
</dbReference>
<dbReference type="InterPro" id="IPR013216">
    <property type="entry name" value="Methyltransf_11"/>
</dbReference>
<gene>
    <name evidence="3" type="ORF">TL08_14635</name>
</gene>
<keyword evidence="1" id="KW-0808">Transferase</keyword>
<organism evidence="3 4">
    <name type="scientific">Actinoalloteichus hymeniacidonis</name>
    <dbReference type="NCBI Taxonomy" id="340345"/>
    <lineage>
        <taxon>Bacteria</taxon>
        <taxon>Bacillati</taxon>
        <taxon>Actinomycetota</taxon>
        <taxon>Actinomycetes</taxon>
        <taxon>Pseudonocardiales</taxon>
        <taxon>Pseudonocardiaceae</taxon>
        <taxon>Actinoalloteichus</taxon>
    </lineage>
</organism>
<dbReference type="PANTHER" id="PTHR44068">
    <property type="entry name" value="ZGC:194242"/>
    <property type="match status" value="1"/>
</dbReference>
<protein>
    <submittedName>
        <fullName evidence="3">Methyltransferase family protein</fullName>
    </submittedName>
</protein>
<evidence type="ECO:0000256" key="1">
    <source>
        <dbReference type="ARBA" id="ARBA00022679"/>
    </source>
</evidence>
<proteinExistence type="predicted"/>
<keyword evidence="4" id="KW-1185">Reference proteome</keyword>
<dbReference type="GO" id="GO:0016126">
    <property type="term" value="P:sterol biosynthetic process"/>
    <property type="evidence" value="ECO:0007669"/>
    <property type="project" value="TreeGrafter"/>
</dbReference>
<dbReference type="Proteomes" id="UP000095210">
    <property type="component" value="Chromosome"/>
</dbReference>
<dbReference type="InterPro" id="IPR029063">
    <property type="entry name" value="SAM-dependent_MTases_sf"/>
</dbReference>
<dbReference type="KEGG" id="ahm:TL08_14635"/>
<evidence type="ECO:0000313" key="3">
    <source>
        <dbReference type="EMBL" id="AOS63736.1"/>
    </source>
</evidence>
<keyword evidence="3" id="KW-0489">Methyltransferase</keyword>
<feature type="domain" description="Methyltransferase type 11" evidence="2">
    <location>
        <begin position="115"/>
        <end position="209"/>
    </location>
</feature>
<dbReference type="CDD" id="cd02440">
    <property type="entry name" value="AdoMet_MTases"/>
    <property type="match status" value="1"/>
</dbReference>
<accession>A0AAC9MZA1</accession>
<dbReference type="EMBL" id="CP014859">
    <property type="protein sequence ID" value="AOS63736.1"/>
    <property type="molecule type" value="Genomic_DNA"/>
</dbReference>
<evidence type="ECO:0000259" key="2">
    <source>
        <dbReference type="Pfam" id="PF08241"/>
    </source>
</evidence>
<dbReference type="InterPro" id="IPR050447">
    <property type="entry name" value="Erg6_SMT_methyltransf"/>
</dbReference>
<dbReference type="SUPFAM" id="SSF53335">
    <property type="entry name" value="S-adenosyl-L-methionine-dependent methyltransferases"/>
    <property type="match status" value="1"/>
</dbReference>
<dbReference type="Gene3D" id="3.40.50.150">
    <property type="entry name" value="Vaccinia Virus protein VP39"/>
    <property type="match status" value="1"/>
</dbReference>
<name>A0AAC9MZA1_9PSEU</name>
<sequence length="327" mass="36186">MVTTNPSSDSLQDVNGMSEVIDRLIVENTGSDHSSAEAAEAKRVVSTVYDLLASTWKLVEMWNWGYDDAQLHQEIEKRIPGFSRFGTDGFSEALYYYTLRQVPTELTDYHGKRILEVGSGIGGGLNFLSRVADGAELSGVDLSKTAVARANARHFRPNKLSYTNGDAEDIPFEDGTFDVVINLESCHNYPHLDKFFSEVSRVLKPGGHFSAVDLFNDQHLANFKQAQSTNAQLKWLSETDISPQVISAVNKRMVKGSYLQETFSKQKGPLLQQLISRPCWTAAFGALFSGDASTSPVAKWARKVGGLSSMDKAPIRIYRHNLATRVV</sequence>
<reference evidence="4" key="1">
    <citation type="submission" date="2016-03" db="EMBL/GenBank/DDBJ databases">
        <title>Complete genome sequence of the type strain Actinoalloteichus hymeniacidonis DSM 45092.</title>
        <authorList>
            <person name="Schaffert L."/>
            <person name="Albersmeier A."/>
            <person name="Winkler A."/>
            <person name="Kalinowski J."/>
            <person name="Zotchev S."/>
            <person name="Ruckert C."/>
        </authorList>
    </citation>
    <scope>NUCLEOTIDE SEQUENCE [LARGE SCALE GENOMIC DNA]</scope>
    <source>
        <strain evidence="4">HPA177(T) (DSM 45092(T))</strain>
    </source>
</reference>
<dbReference type="AlphaFoldDB" id="A0AAC9MZA1"/>
<evidence type="ECO:0000313" key="4">
    <source>
        <dbReference type="Proteomes" id="UP000095210"/>
    </source>
</evidence>
<dbReference type="GO" id="GO:0032259">
    <property type="term" value="P:methylation"/>
    <property type="evidence" value="ECO:0007669"/>
    <property type="project" value="UniProtKB-KW"/>
</dbReference>
<dbReference type="Pfam" id="PF08241">
    <property type="entry name" value="Methyltransf_11"/>
    <property type="match status" value="1"/>
</dbReference>